<dbReference type="EMBL" id="JAVRFJ010000018">
    <property type="protein sequence ID" value="MDT0570049.1"/>
    <property type="molecule type" value="Genomic_DNA"/>
</dbReference>
<dbReference type="InterPro" id="IPR041698">
    <property type="entry name" value="Methyltransf_25"/>
</dbReference>
<gene>
    <name evidence="5" type="ORF">RM704_21675</name>
</gene>
<feature type="domain" description="Methyltransferase" evidence="4">
    <location>
        <begin position="80"/>
        <end position="172"/>
    </location>
</feature>
<proteinExistence type="predicted"/>
<protein>
    <submittedName>
        <fullName evidence="5">Class I SAM-dependent methyltransferase</fullName>
        <ecNumber evidence="5">2.1.-.-</ecNumber>
    </submittedName>
</protein>
<keyword evidence="2 5" id="KW-0808">Transferase</keyword>
<evidence type="ECO:0000256" key="2">
    <source>
        <dbReference type="ARBA" id="ARBA00022679"/>
    </source>
</evidence>
<sequence>MSTSSTPTTSVTLTKTPTAGATTRTGTATRTSTTGIVDDIGYGRQFDGWYHRLFPDDASVVAEVDLLASLHPDPASGTVEFGVGNGRIALPLSRRVGRITGVDSSPEMLALLRRDLTEDTPVEPVHADIRTYTADGTVGLVYAICATLSMLLTPEEQQQAVRRAADLLAPGGRLVVETHNKPAVLALHEGRARATYFTPYPEPGTGLQSHSLLFPEESLWHLSHVWYESDGTTRVGTEVSRLTAPEEFDAYARAAGLEPERRWGDWPADAAPYGPDSPLAICAYVKP</sequence>
<dbReference type="RefSeq" id="WP_052145935.1">
    <property type="nucleotide sequence ID" value="NZ_JAVRFJ010000018.1"/>
</dbReference>
<dbReference type="PANTHER" id="PTHR43861:SF1">
    <property type="entry name" value="TRANS-ACONITATE 2-METHYLTRANSFERASE"/>
    <property type="match status" value="1"/>
</dbReference>
<reference evidence="5" key="1">
    <citation type="submission" date="2024-05" db="EMBL/GenBank/DDBJ databases">
        <title>30 novel species of actinomycetes from the DSMZ collection.</title>
        <authorList>
            <person name="Nouioui I."/>
        </authorList>
    </citation>
    <scope>NUCLEOTIDE SEQUENCE</scope>
    <source>
        <strain evidence="5">DSM 3412</strain>
    </source>
</reference>
<accession>A0ABU2Z197</accession>
<comment type="caution">
    <text evidence="5">The sequence shown here is derived from an EMBL/GenBank/DDBJ whole genome shotgun (WGS) entry which is preliminary data.</text>
</comment>
<dbReference type="Proteomes" id="UP001180737">
    <property type="component" value="Unassembled WGS sequence"/>
</dbReference>
<dbReference type="GO" id="GO:0008168">
    <property type="term" value="F:methyltransferase activity"/>
    <property type="evidence" value="ECO:0007669"/>
    <property type="project" value="UniProtKB-KW"/>
</dbReference>
<organism evidence="5 6">
    <name type="scientific">Streptomyces gottesmaniae</name>
    <dbReference type="NCBI Taxonomy" id="3075518"/>
    <lineage>
        <taxon>Bacteria</taxon>
        <taxon>Bacillati</taxon>
        <taxon>Actinomycetota</taxon>
        <taxon>Actinomycetes</taxon>
        <taxon>Kitasatosporales</taxon>
        <taxon>Streptomycetaceae</taxon>
        <taxon>Streptomyces</taxon>
    </lineage>
</organism>
<keyword evidence="1 5" id="KW-0489">Methyltransferase</keyword>
<dbReference type="InterPro" id="IPR029063">
    <property type="entry name" value="SAM-dependent_MTases_sf"/>
</dbReference>
<dbReference type="SUPFAM" id="SSF53335">
    <property type="entry name" value="S-adenosyl-L-methionine-dependent methyltransferases"/>
    <property type="match status" value="1"/>
</dbReference>
<evidence type="ECO:0000259" key="4">
    <source>
        <dbReference type="Pfam" id="PF13649"/>
    </source>
</evidence>
<keyword evidence="6" id="KW-1185">Reference proteome</keyword>
<feature type="region of interest" description="Disordered" evidence="3">
    <location>
        <begin position="1"/>
        <end position="30"/>
    </location>
</feature>
<dbReference type="CDD" id="cd02440">
    <property type="entry name" value="AdoMet_MTases"/>
    <property type="match status" value="1"/>
</dbReference>
<dbReference type="PANTHER" id="PTHR43861">
    <property type="entry name" value="TRANS-ACONITATE 2-METHYLTRANSFERASE-RELATED"/>
    <property type="match status" value="1"/>
</dbReference>
<dbReference type="EC" id="2.1.-.-" evidence="5"/>
<evidence type="ECO:0000313" key="6">
    <source>
        <dbReference type="Proteomes" id="UP001180737"/>
    </source>
</evidence>
<evidence type="ECO:0000313" key="5">
    <source>
        <dbReference type="EMBL" id="MDT0570049.1"/>
    </source>
</evidence>
<dbReference type="Gene3D" id="3.40.50.150">
    <property type="entry name" value="Vaccinia Virus protein VP39"/>
    <property type="match status" value="1"/>
</dbReference>
<dbReference type="GO" id="GO:0032259">
    <property type="term" value="P:methylation"/>
    <property type="evidence" value="ECO:0007669"/>
    <property type="project" value="UniProtKB-KW"/>
</dbReference>
<evidence type="ECO:0000256" key="3">
    <source>
        <dbReference type="SAM" id="MobiDB-lite"/>
    </source>
</evidence>
<evidence type="ECO:0000256" key="1">
    <source>
        <dbReference type="ARBA" id="ARBA00022603"/>
    </source>
</evidence>
<dbReference type="Pfam" id="PF13649">
    <property type="entry name" value="Methyltransf_25"/>
    <property type="match status" value="1"/>
</dbReference>
<name>A0ABU2Z197_9ACTN</name>